<name>A0A7E5WLN7_TRINI</name>
<evidence type="ECO:0000256" key="1">
    <source>
        <dbReference type="PROSITE-ProRule" id="PRU00489"/>
    </source>
</evidence>
<dbReference type="GO" id="GO:0008168">
    <property type="term" value="F:methyltransferase activity"/>
    <property type="evidence" value="ECO:0007669"/>
    <property type="project" value="InterPro"/>
</dbReference>
<dbReference type="RefSeq" id="XP_026741604.1">
    <property type="nucleotide sequence ID" value="XM_026885803.1"/>
</dbReference>
<dbReference type="Gene3D" id="3.40.50.150">
    <property type="entry name" value="Vaccinia Virus protein VP39"/>
    <property type="match status" value="1"/>
</dbReference>
<gene>
    <name evidence="3" type="primary">LOC113503724</name>
</gene>
<dbReference type="GO" id="GO:0005634">
    <property type="term" value="C:nucleus"/>
    <property type="evidence" value="ECO:0007669"/>
    <property type="project" value="TreeGrafter"/>
</dbReference>
<proteinExistence type="inferred from homology"/>
<protein>
    <submittedName>
        <fullName evidence="3">Methyltransferase-like protein 4</fullName>
    </submittedName>
</protein>
<organism evidence="2 3">
    <name type="scientific">Trichoplusia ni</name>
    <name type="common">Cabbage looper</name>
    <dbReference type="NCBI Taxonomy" id="7111"/>
    <lineage>
        <taxon>Eukaryota</taxon>
        <taxon>Metazoa</taxon>
        <taxon>Ecdysozoa</taxon>
        <taxon>Arthropoda</taxon>
        <taxon>Hexapoda</taxon>
        <taxon>Insecta</taxon>
        <taxon>Pterygota</taxon>
        <taxon>Neoptera</taxon>
        <taxon>Endopterygota</taxon>
        <taxon>Lepidoptera</taxon>
        <taxon>Glossata</taxon>
        <taxon>Ditrysia</taxon>
        <taxon>Noctuoidea</taxon>
        <taxon>Noctuidae</taxon>
        <taxon>Plusiinae</taxon>
        <taxon>Trichoplusia</taxon>
    </lineage>
</organism>
<dbReference type="GO" id="GO:0003676">
    <property type="term" value="F:nucleic acid binding"/>
    <property type="evidence" value="ECO:0007669"/>
    <property type="project" value="InterPro"/>
</dbReference>
<keyword evidence="2" id="KW-1185">Reference proteome</keyword>
<dbReference type="KEGG" id="tnl:113503724"/>
<sequence length="348" mass="39715">MALLFKQDDCYLIDHREYITGVYNNTTVNENKSASFSVLAKLFSIVHEKEMEVSRKRGHNSDIINKETVLVKSIYAKFKQEVPFKIMDSLKSKYKLIDTSGVRDLSKQLFESTIFELTGVNGGNNSETSLKCRIQGKDFLVPYNSRFRCGDVKEQCQKLEGSKFDIVVADPPWWNKYIRRLKNSNDKLSYSMMYNEDIAAIPVQNLLSDNCLVAVWCTNAPSNVAAVKNIIFPKWGVEYMATWYWLKVTVDLQPLCPFGSGCNKQPYERIILGKVGDVKEVPDAQLVVSVPSALHSHKPPLLDILSSFVKIEKAQTLELFARYLLPNTTSVGYEPLKWQHESLFEEID</sequence>
<dbReference type="CTD" id="64863"/>
<dbReference type="GeneID" id="113503724"/>
<dbReference type="SUPFAM" id="SSF53335">
    <property type="entry name" value="S-adenosyl-L-methionine-dependent methyltransferases"/>
    <property type="match status" value="1"/>
</dbReference>
<dbReference type="FunCoup" id="A0A7E5WLN7">
    <property type="interactions" value="14"/>
</dbReference>
<dbReference type="PROSITE" id="PS51143">
    <property type="entry name" value="MT_A70"/>
    <property type="match status" value="1"/>
</dbReference>
<dbReference type="PANTHER" id="PTHR12829:SF4">
    <property type="entry name" value="N(6)-ADENINE-SPECIFIC METHYLTRANSFERASE METTL4"/>
    <property type="match status" value="1"/>
</dbReference>
<dbReference type="InterPro" id="IPR007757">
    <property type="entry name" value="MT-A70-like"/>
</dbReference>
<comment type="similarity">
    <text evidence="1">Belongs to the MT-A70-like family.</text>
</comment>
<reference evidence="3" key="1">
    <citation type="submission" date="2025-08" db="UniProtKB">
        <authorList>
            <consortium name="RefSeq"/>
        </authorList>
    </citation>
    <scope>IDENTIFICATION</scope>
</reference>
<dbReference type="InterPro" id="IPR029063">
    <property type="entry name" value="SAM-dependent_MTases_sf"/>
</dbReference>
<dbReference type="Proteomes" id="UP000322000">
    <property type="component" value="Chromosome 2"/>
</dbReference>
<dbReference type="Pfam" id="PF05063">
    <property type="entry name" value="MT-A70"/>
    <property type="match status" value="1"/>
</dbReference>
<evidence type="ECO:0000313" key="2">
    <source>
        <dbReference type="Proteomes" id="UP000322000"/>
    </source>
</evidence>
<dbReference type="OrthoDB" id="61116at2759"/>
<dbReference type="AlphaFoldDB" id="A0A7E5WLN7"/>
<evidence type="ECO:0000313" key="3">
    <source>
        <dbReference type="RefSeq" id="XP_026741604.1"/>
    </source>
</evidence>
<dbReference type="PANTHER" id="PTHR12829">
    <property type="entry name" value="N6-ADENOSINE-METHYLTRANSFERASE"/>
    <property type="match status" value="1"/>
</dbReference>
<dbReference type="PROSITE" id="PS00092">
    <property type="entry name" value="N6_MTASE"/>
    <property type="match status" value="1"/>
</dbReference>
<accession>A0A7E5WLN7</accession>
<dbReference type="InParanoid" id="A0A7E5WLN7"/>
<dbReference type="InterPro" id="IPR002052">
    <property type="entry name" value="DNA_methylase_N6_adenine_CS"/>
</dbReference>
<dbReference type="GO" id="GO:0032259">
    <property type="term" value="P:methylation"/>
    <property type="evidence" value="ECO:0007669"/>
    <property type="project" value="InterPro"/>
</dbReference>